<organism evidence="1 2">
    <name type="scientific">Ilyodon furcidens</name>
    <name type="common">goldbreast splitfin</name>
    <dbReference type="NCBI Taxonomy" id="33524"/>
    <lineage>
        <taxon>Eukaryota</taxon>
        <taxon>Metazoa</taxon>
        <taxon>Chordata</taxon>
        <taxon>Craniata</taxon>
        <taxon>Vertebrata</taxon>
        <taxon>Euteleostomi</taxon>
        <taxon>Actinopterygii</taxon>
        <taxon>Neopterygii</taxon>
        <taxon>Teleostei</taxon>
        <taxon>Neoteleostei</taxon>
        <taxon>Acanthomorphata</taxon>
        <taxon>Ovalentaria</taxon>
        <taxon>Atherinomorphae</taxon>
        <taxon>Cyprinodontiformes</taxon>
        <taxon>Goodeidae</taxon>
        <taxon>Ilyodon</taxon>
    </lineage>
</organism>
<comment type="caution">
    <text evidence="1">The sequence shown here is derived from an EMBL/GenBank/DDBJ whole genome shotgun (WGS) entry which is preliminary data.</text>
</comment>
<gene>
    <name evidence="1" type="ORF">ILYODFUR_011935</name>
</gene>
<evidence type="ECO:0000313" key="2">
    <source>
        <dbReference type="Proteomes" id="UP001482620"/>
    </source>
</evidence>
<protein>
    <submittedName>
        <fullName evidence="1">Uncharacterized protein</fullName>
    </submittedName>
</protein>
<dbReference type="Proteomes" id="UP001482620">
    <property type="component" value="Unassembled WGS sequence"/>
</dbReference>
<accession>A0ABV0SW94</accession>
<dbReference type="EMBL" id="JAHRIQ010012502">
    <property type="protein sequence ID" value="MEQ2224882.1"/>
    <property type="molecule type" value="Genomic_DNA"/>
</dbReference>
<proteinExistence type="predicted"/>
<reference evidence="1 2" key="1">
    <citation type="submission" date="2021-06" db="EMBL/GenBank/DDBJ databases">
        <authorList>
            <person name="Palmer J.M."/>
        </authorList>
    </citation>
    <scope>NUCLEOTIDE SEQUENCE [LARGE SCALE GENOMIC DNA]</scope>
    <source>
        <strain evidence="2">if_2019</strain>
        <tissue evidence="1">Muscle</tissue>
    </source>
</reference>
<name>A0ABV0SW94_9TELE</name>
<sequence>ARTQTATSSTWDFPPPTPFILIHSSQPLSSAPASEDPTDVSHLPAASCFADSITVTRFPLQSRTVRLTPPLLSGRIRLTYLLS</sequence>
<evidence type="ECO:0000313" key="1">
    <source>
        <dbReference type="EMBL" id="MEQ2224882.1"/>
    </source>
</evidence>
<keyword evidence="2" id="KW-1185">Reference proteome</keyword>
<feature type="non-terminal residue" evidence="1">
    <location>
        <position position="1"/>
    </location>
</feature>